<keyword evidence="18" id="KW-1185">Reference proteome</keyword>
<comment type="function">
    <text evidence="12">Necessary for flagellar biosynthesis. May be involved in translocation of the flagellum.</text>
</comment>
<evidence type="ECO:0000259" key="16">
    <source>
        <dbReference type="SMART" id="SM00962"/>
    </source>
</evidence>
<dbReference type="InterPro" id="IPR020006">
    <property type="entry name" value="FlhF"/>
</dbReference>
<evidence type="ECO:0000313" key="17">
    <source>
        <dbReference type="EMBL" id="MFA9478666.1"/>
    </source>
</evidence>
<dbReference type="SMART" id="SM00962">
    <property type="entry name" value="SRP54"/>
    <property type="match status" value="1"/>
</dbReference>
<keyword evidence="8" id="KW-0653">Protein transport</keyword>
<dbReference type="PANTHER" id="PTHR43134:SF3">
    <property type="entry name" value="FLAGELLAR BIOSYNTHESIS PROTEIN FLHF"/>
    <property type="match status" value="1"/>
</dbReference>
<keyword evidence="17" id="KW-0966">Cell projection</keyword>
<keyword evidence="5" id="KW-1003">Cell membrane</keyword>
<keyword evidence="7" id="KW-1005">Bacterial flagellum biogenesis</keyword>
<keyword evidence="17" id="KW-0282">Flagellum</keyword>
<dbReference type="PANTHER" id="PTHR43134">
    <property type="entry name" value="SIGNAL RECOGNITION PARTICLE RECEPTOR SUBUNIT ALPHA"/>
    <property type="match status" value="1"/>
</dbReference>
<evidence type="ECO:0000256" key="13">
    <source>
        <dbReference type="NCBIfam" id="TIGR03499"/>
    </source>
</evidence>
<organism evidence="17 18">
    <name type="scientific">Natronomicrosphaera hydrolytica</name>
    <dbReference type="NCBI Taxonomy" id="3242702"/>
    <lineage>
        <taxon>Bacteria</taxon>
        <taxon>Pseudomonadati</taxon>
        <taxon>Planctomycetota</taxon>
        <taxon>Phycisphaerae</taxon>
        <taxon>Phycisphaerales</taxon>
        <taxon>Phycisphaeraceae</taxon>
        <taxon>Natronomicrosphaera</taxon>
    </lineage>
</organism>
<evidence type="ECO:0000256" key="5">
    <source>
        <dbReference type="ARBA" id="ARBA00022475"/>
    </source>
</evidence>
<name>A0ABV4U4Z5_9BACT</name>
<evidence type="ECO:0000256" key="10">
    <source>
        <dbReference type="ARBA" id="ARBA00023136"/>
    </source>
</evidence>
<keyword evidence="17" id="KW-0969">Cilium</keyword>
<dbReference type="SMART" id="SM00382">
    <property type="entry name" value="AAA"/>
    <property type="match status" value="1"/>
</dbReference>
<evidence type="ECO:0000313" key="18">
    <source>
        <dbReference type="Proteomes" id="UP001575105"/>
    </source>
</evidence>
<dbReference type="Proteomes" id="UP001575105">
    <property type="component" value="Unassembled WGS sequence"/>
</dbReference>
<feature type="region of interest" description="Disordered" evidence="14">
    <location>
        <begin position="80"/>
        <end position="118"/>
    </location>
</feature>
<keyword evidence="9" id="KW-0342">GTP-binding</keyword>
<dbReference type="SUPFAM" id="SSF52540">
    <property type="entry name" value="P-loop containing nucleoside triphosphate hydrolases"/>
    <property type="match status" value="1"/>
</dbReference>
<keyword evidence="10" id="KW-0472">Membrane</keyword>
<reference evidence="17 18" key="1">
    <citation type="submission" date="2024-08" db="EMBL/GenBank/DDBJ databases">
        <title>Whole-genome sequencing of halo(alkali)philic microorganisms from hypersaline lakes.</title>
        <authorList>
            <person name="Sorokin D.Y."/>
            <person name="Merkel A.Y."/>
            <person name="Messina E."/>
            <person name="Yakimov M."/>
        </authorList>
    </citation>
    <scope>NUCLEOTIDE SEQUENCE [LARGE SCALE GENOMIC DNA]</scope>
    <source>
        <strain evidence="17 18">AB-hyl4</strain>
    </source>
</reference>
<protein>
    <recommendedName>
        <fullName evidence="3 13">Flagellar biosynthesis protein FlhF</fullName>
    </recommendedName>
</protein>
<dbReference type="Gene3D" id="1.20.120.1380">
    <property type="entry name" value="Flagellar FlhF biosynthesis protein, N domain"/>
    <property type="match status" value="1"/>
</dbReference>
<dbReference type="Gene3D" id="3.40.50.300">
    <property type="entry name" value="P-loop containing nucleotide triphosphate hydrolases"/>
    <property type="match status" value="1"/>
</dbReference>
<dbReference type="InterPro" id="IPR000897">
    <property type="entry name" value="SRP54_GTPase_dom"/>
</dbReference>
<sequence length="468" mass="51523">MNLRTFTARTMAEALVHVRRTMGADAVILHTRSYKRGGILGIGAKAVVEVTAADGREVGRKKRSQAVRDRQEQLAALVARRKGSDASPRVAAERLKSLSRVSERASEQRTPEPVREPEQPAMAGDLIRRTYAAARAEFEQSQTPVQPAVQASVATLTPEPTYSNDQLADEMRAIKRMVAQMMTSKKQRQVSSDRPDVPDKLFDQYLALLEQEVTEELAEEIVDQVRGQLSDDDLDDEQACRKAVMEAVAGILPTGAMSKEQSATPDDGRPRTIALVGPTGVGKTTTIAKLAATFKLKQKKKVGLITLDTYRIAAVDQLRTYAGIIGVPLRVAMSPDELEKAIDGYRDCDVVLIDTAGRSQRDDPRLGELQSFIAAAKPHEVHLVLSSTCTQKVLEDTIERFARIHTDRIIFTKLDEAVTFGVVLNVMRKVRKRLSYITTGQEVPHQIEPGRPDRLAALVLGEGVVQES</sequence>
<evidence type="ECO:0000256" key="3">
    <source>
        <dbReference type="ARBA" id="ARBA00014919"/>
    </source>
</evidence>
<keyword evidence="4" id="KW-0813">Transport</keyword>
<evidence type="ECO:0000256" key="11">
    <source>
        <dbReference type="ARBA" id="ARBA00023225"/>
    </source>
</evidence>
<comment type="subcellular location">
    <subcellularLocation>
        <location evidence="1">Cell membrane</location>
        <topology evidence="1">Peripheral membrane protein</topology>
        <orientation evidence="1">Cytoplasmic side</orientation>
    </subcellularLocation>
</comment>
<accession>A0ABV4U4Z5</accession>
<keyword evidence="11" id="KW-1006">Bacterial flagellum protein export</keyword>
<evidence type="ECO:0000256" key="12">
    <source>
        <dbReference type="ARBA" id="ARBA00025337"/>
    </source>
</evidence>
<dbReference type="EMBL" id="JBGUBD010000005">
    <property type="protein sequence ID" value="MFA9478666.1"/>
    <property type="molecule type" value="Genomic_DNA"/>
</dbReference>
<evidence type="ECO:0000256" key="4">
    <source>
        <dbReference type="ARBA" id="ARBA00022448"/>
    </source>
</evidence>
<evidence type="ECO:0000256" key="14">
    <source>
        <dbReference type="SAM" id="MobiDB-lite"/>
    </source>
</evidence>
<comment type="similarity">
    <text evidence="2">Belongs to the GTP-binding SRP family.</text>
</comment>
<keyword evidence="6" id="KW-0547">Nucleotide-binding</keyword>
<proteinExistence type="inferred from homology"/>
<feature type="domain" description="SRP54-type proteins GTP-binding" evidence="16">
    <location>
        <begin position="270"/>
        <end position="461"/>
    </location>
</feature>
<dbReference type="RefSeq" id="WP_425345592.1">
    <property type="nucleotide sequence ID" value="NZ_JBGUBD010000005.1"/>
</dbReference>
<feature type="domain" description="AAA+ ATPase" evidence="15">
    <location>
        <begin position="269"/>
        <end position="416"/>
    </location>
</feature>
<comment type="caution">
    <text evidence="17">The sequence shown here is derived from an EMBL/GenBank/DDBJ whole genome shotgun (WGS) entry which is preliminary data.</text>
</comment>
<evidence type="ECO:0000256" key="1">
    <source>
        <dbReference type="ARBA" id="ARBA00004413"/>
    </source>
</evidence>
<dbReference type="InterPro" id="IPR027417">
    <property type="entry name" value="P-loop_NTPase"/>
</dbReference>
<dbReference type="Pfam" id="PF00448">
    <property type="entry name" value="SRP54"/>
    <property type="match status" value="1"/>
</dbReference>
<feature type="compositionally biased region" description="Basic and acidic residues" evidence="14">
    <location>
        <begin position="91"/>
        <end position="118"/>
    </location>
</feature>
<dbReference type="InterPro" id="IPR047040">
    <property type="entry name" value="FlhF__GTPase_dom"/>
</dbReference>
<evidence type="ECO:0000256" key="6">
    <source>
        <dbReference type="ARBA" id="ARBA00022741"/>
    </source>
</evidence>
<dbReference type="CDD" id="cd17873">
    <property type="entry name" value="FlhF"/>
    <property type="match status" value="1"/>
</dbReference>
<gene>
    <name evidence="17" type="primary">flhF</name>
    <name evidence="17" type="ORF">ACERK3_10195</name>
</gene>
<evidence type="ECO:0000256" key="9">
    <source>
        <dbReference type="ARBA" id="ARBA00023134"/>
    </source>
</evidence>
<evidence type="ECO:0000256" key="8">
    <source>
        <dbReference type="ARBA" id="ARBA00022927"/>
    </source>
</evidence>
<evidence type="ECO:0000259" key="15">
    <source>
        <dbReference type="SMART" id="SM00382"/>
    </source>
</evidence>
<dbReference type="InterPro" id="IPR003593">
    <property type="entry name" value="AAA+_ATPase"/>
</dbReference>
<evidence type="ECO:0000256" key="2">
    <source>
        <dbReference type="ARBA" id="ARBA00008531"/>
    </source>
</evidence>
<dbReference type="NCBIfam" id="TIGR03499">
    <property type="entry name" value="FlhF"/>
    <property type="match status" value="1"/>
</dbReference>
<evidence type="ECO:0000256" key="7">
    <source>
        <dbReference type="ARBA" id="ARBA00022795"/>
    </source>
</evidence>